<evidence type="ECO:0000313" key="2">
    <source>
        <dbReference type="EMBL" id="SVB51812.1"/>
    </source>
</evidence>
<protein>
    <recommendedName>
        <fullName evidence="1">NADP-dependent oxidoreductase domain-containing protein</fullName>
    </recommendedName>
</protein>
<gene>
    <name evidence="2" type="ORF">METZ01_LOCUS204666</name>
</gene>
<dbReference type="SUPFAM" id="SSF51430">
    <property type="entry name" value="NAD(P)-linked oxidoreductase"/>
    <property type="match status" value="1"/>
</dbReference>
<reference evidence="2" key="1">
    <citation type="submission" date="2018-05" db="EMBL/GenBank/DDBJ databases">
        <authorList>
            <person name="Lanie J.A."/>
            <person name="Ng W.-L."/>
            <person name="Kazmierczak K.M."/>
            <person name="Andrzejewski T.M."/>
            <person name="Davidsen T.M."/>
            <person name="Wayne K.J."/>
            <person name="Tettelin H."/>
            <person name="Glass J.I."/>
            <person name="Rusch D."/>
            <person name="Podicherti R."/>
            <person name="Tsui H.-C.T."/>
            <person name="Winkler M.E."/>
        </authorList>
    </citation>
    <scope>NUCLEOTIDE SEQUENCE</scope>
</reference>
<sequence>MPVAIQAETLPKRVFGKTGEEVPILGLGTAPGGMGLPDTKAIDIIHAAIDSGITYLDTAPAYGRAQVQLGEVLLERRDNVFVVTKALTESADEALRILENSLGELKTDHVDLTFVHSIGSLNVDAILAPDGALAGLREAQRRGWSRYIGITAHGRPENASRILEAENIDAVMFALNYIDRHTYNFQGDPLRLAREQNAAVAAMKAFGGAQDMKYEKPVKSQMYNSGVHDHRSALRYALSLDGVSIAVVGMFSVEEVKENVAYARSYEPMD</sequence>
<feature type="domain" description="NADP-dependent oxidoreductase" evidence="1">
    <location>
        <begin position="25"/>
        <end position="263"/>
    </location>
</feature>
<dbReference type="InterPro" id="IPR036812">
    <property type="entry name" value="NAD(P)_OxRdtase_dom_sf"/>
</dbReference>
<accession>A0A382ENA1</accession>
<evidence type="ECO:0000259" key="1">
    <source>
        <dbReference type="Pfam" id="PF00248"/>
    </source>
</evidence>
<dbReference type="InterPro" id="IPR023210">
    <property type="entry name" value="NADP_OxRdtase_dom"/>
</dbReference>
<feature type="non-terminal residue" evidence="2">
    <location>
        <position position="270"/>
    </location>
</feature>
<dbReference type="InterPro" id="IPR053135">
    <property type="entry name" value="AKR2_Oxidoreductase"/>
</dbReference>
<name>A0A382ENA1_9ZZZZ</name>
<dbReference type="Pfam" id="PF00248">
    <property type="entry name" value="Aldo_ket_red"/>
    <property type="match status" value="1"/>
</dbReference>
<proteinExistence type="predicted"/>
<dbReference type="PANTHER" id="PTHR43312:SF1">
    <property type="entry name" value="NADP-DEPENDENT OXIDOREDUCTASE DOMAIN-CONTAINING PROTEIN"/>
    <property type="match status" value="1"/>
</dbReference>
<dbReference type="AlphaFoldDB" id="A0A382ENA1"/>
<organism evidence="2">
    <name type="scientific">marine metagenome</name>
    <dbReference type="NCBI Taxonomy" id="408172"/>
    <lineage>
        <taxon>unclassified sequences</taxon>
        <taxon>metagenomes</taxon>
        <taxon>ecological metagenomes</taxon>
    </lineage>
</organism>
<dbReference type="CDD" id="cd19100">
    <property type="entry name" value="AKR_unchar"/>
    <property type="match status" value="1"/>
</dbReference>
<dbReference type="PANTHER" id="PTHR43312">
    <property type="entry name" value="D-THREO-ALDOSE 1-DEHYDROGENASE"/>
    <property type="match status" value="1"/>
</dbReference>
<dbReference type="Gene3D" id="3.20.20.100">
    <property type="entry name" value="NADP-dependent oxidoreductase domain"/>
    <property type="match status" value="1"/>
</dbReference>
<dbReference type="EMBL" id="UINC01045264">
    <property type="protein sequence ID" value="SVB51812.1"/>
    <property type="molecule type" value="Genomic_DNA"/>
</dbReference>